<dbReference type="OrthoDB" id="6782538at2759"/>
<proteinExistence type="predicted"/>
<dbReference type="AlphaFoldDB" id="A0A9N9MHM6"/>
<dbReference type="EMBL" id="OU892287">
    <property type="protein sequence ID" value="CAG9762011.1"/>
    <property type="molecule type" value="Genomic_DNA"/>
</dbReference>
<name>A0A9N9MHM6_9CUCU</name>
<evidence type="ECO:0000313" key="2">
    <source>
        <dbReference type="Proteomes" id="UP001152799"/>
    </source>
</evidence>
<evidence type="ECO:0000313" key="1">
    <source>
        <dbReference type="EMBL" id="CAG9762011.1"/>
    </source>
</evidence>
<reference evidence="1" key="1">
    <citation type="submission" date="2022-01" db="EMBL/GenBank/DDBJ databases">
        <authorList>
            <person name="King R."/>
        </authorList>
    </citation>
    <scope>NUCLEOTIDE SEQUENCE</scope>
</reference>
<keyword evidence="2" id="KW-1185">Reference proteome</keyword>
<dbReference type="Proteomes" id="UP001152799">
    <property type="component" value="Chromosome 11"/>
</dbReference>
<sequence length="810" mass="93304">MWSDNDNVDNFSFSPENLLRLVHHFPYKELQSIVVRDIQQMRQTLDFLLKITAADIFYTNAISMKLTLDFACQSLSSYGETFPKDVYHNLLIVFKNIIMRLSATGNLYELFPDLDVFSICKFVSEFKLFCPACANYCVSIMLSAPLLVASRYKSSFDHYSSLDKIIIEILKNFRSIPAINEVNTVSGFILLKFPLESPALQTCANWLLEDSTDVLKNLQIEEINIDHPIALCIRNMFTFFMRVRGSLKASIELKKFQDLVDKFLNILFEAAPQLIKICCVECVASNARELLAVVLQEFLSEQGILSEEIEKTTKEEINQYSTNINEWATTFTKTFFWLCHLLYYNKRFVWSTTEIAEAISRFIYNKKYMKFMNVRILKSICYIYPILLKGPKQGRKLFIIGNDLMIVASNCIPLFIRVLSLSKWQLFWFLYKGPYIIKKITLKFWIDRVTEKKIPILKQIIIDTKSESVLLDLFITALKTKSATIGRIAQILQSLHNMKLFKQIQDLIPKFRNNSEAVVALIQASCVDIPVEDKALAAKIFISICHTMDINPSNEVFINICKYAVNVLKVLKNEDTMIDSFCKNQFLLRTVISRLEVKNDMVNLAVLKFLTTLIKYQKSVCYLPENIVVDVKHLLTGTSEVVGATIAFVTQLLSGKLSINLKHENVPLILYVLYDLTNGDLSDEAYDCYFQILKSYQVSSSDVINAPVLGMLIDERCHFSNRQRQSATFLKFVLYWIKRMRLNSNKSICYLPKECTLVSFIERSSVLSESRALRYKHYISEIYAKDDKVATRMDSSLSLFDNLSISGDKK</sequence>
<accession>A0A9N9MHM6</accession>
<organism evidence="1 2">
    <name type="scientific">Ceutorhynchus assimilis</name>
    <name type="common">cabbage seed weevil</name>
    <dbReference type="NCBI Taxonomy" id="467358"/>
    <lineage>
        <taxon>Eukaryota</taxon>
        <taxon>Metazoa</taxon>
        <taxon>Ecdysozoa</taxon>
        <taxon>Arthropoda</taxon>
        <taxon>Hexapoda</taxon>
        <taxon>Insecta</taxon>
        <taxon>Pterygota</taxon>
        <taxon>Neoptera</taxon>
        <taxon>Endopterygota</taxon>
        <taxon>Coleoptera</taxon>
        <taxon>Polyphaga</taxon>
        <taxon>Cucujiformia</taxon>
        <taxon>Curculionidae</taxon>
        <taxon>Ceutorhynchinae</taxon>
        <taxon>Ceutorhynchus</taxon>
    </lineage>
</organism>
<protein>
    <submittedName>
        <fullName evidence="1">Uncharacterized protein</fullName>
    </submittedName>
</protein>
<gene>
    <name evidence="1" type="ORF">CEUTPL_LOCUS2701</name>
</gene>